<dbReference type="NCBIfam" id="TIGR02276">
    <property type="entry name" value="beta_rpt_yvtn"/>
    <property type="match status" value="3"/>
</dbReference>
<evidence type="ECO:0000313" key="1">
    <source>
        <dbReference type="EMBL" id="AHB49336.1"/>
    </source>
</evidence>
<dbReference type="RefSeq" id="WP_023788211.1">
    <property type="nucleotide sequence ID" value="NC_022997.1"/>
</dbReference>
<proteinExistence type="predicted"/>
<dbReference type="HOGENOM" id="CLU_009318_2_2_5"/>
<dbReference type="InterPro" id="IPR015943">
    <property type="entry name" value="WD40/YVTN_repeat-like_dom_sf"/>
</dbReference>
<reference evidence="1 2" key="1">
    <citation type="journal article" date="2014" name="Genome Announc.">
        <title>Complete Genome Sequence of Hyphomicrobium nitrativorans Strain NL23, a Denitrifying Bacterium Isolated from Biofilm of a Methanol-Fed Denitrification System Treating Seawater at the Montreal Biodome.</title>
        <authorList>
            <person name="Martineau C."/>
            <person name="Villeneuve C."/>
            <person name="Mauffrey F."/>
            <person name="Villemur R."/>
        </authorList>
    </citation>
    <scope>NUCLEOTIDE SEQUENCE [LARGE SCALE GENOMIC DNA]</scope>
    <source>
        <strain evidence="1">NL23</strain>
    </source>
</reference>
<dbReference type="InterPro" id="IPR051200">
    <property type="entry name" value="Host-pathogen_enzymatic-act"/>
</dbReference>
<dbReference type="AlphaFoldDB" id="V5SEQ2"/>
<dbReference type="Proteomes" id="UP000018542">
    <property type="component" value="Chromosome"/>
</dbReference>
<accession>V5SEQ2</accession>
<dbReference type="EMBL" id="CP006912">
    <property type="protein sequence ID" value="AHB49336.1"/>
    <property type="molecule type" value="Genomic_DNA"/>
</dbReference>
<name>V5SEQ2_9HYPH</name>
<organism evidence="1 2">
    <name type="scientific">Hyphomicrobium nitrativorans NL23</name>
    <dbReference type="NCBI Taxonomy" id="1029756"/>
    <lineage>
        <taxon>Bacteria</taxon>
        <taxon>Pseudomonadati</taxon>
        <taxon>Pseudomonadota</taxon>
        <taxon>Alphaproteobacteria</taxon>
        <taxon>Hyphomicrobiales</taxon>
        <taxon>Hyphomicrobiaceae</taxon>
        <taxon>Hyphomicrobium</taxon>
    </lineage>
</organism>
<dbReference type="Gene3D" id="2.130.10.10">
    <property type="entry name" value="YVTN repeat-like/Quinoprotein amine dehydrogenase"/>
    <property type="match status" value="2"/>
</dbReference>
<dbReference type="InterPro" id="IPR011045">
    <property type="entry name" value="N2O_reductase_N"/>
</dbReference>
<dbReference type="SUPFAM" id="SSF50974">
    <property type="entry name" value="Nitrous oxide reductase, N-terminal domain"/>
    <property type="match status" value="1"/>
</dbReference>
<dbReference type="PANTHER" id="PTHR47197">
    <property type="entry name" value="PROTEIN NIRF"/>
    <property type="match status" value="1"/>
</dbReference>
<evidence type="ECO:0000313" key="2">
    <source>
        <dbReference type="Proteomes" id="UP000018542"/>
    </source>
</evidence>
<dbReference type="Pfam" id="PF10282">
    <property type="entry name" value="Lactonase"/>
    <property type="match status" value="1"/>
</dbReference>
<protein>
    <submittedName>
        <fullName evidence="1">Protein MxaE</fullName>
    </submittedName>
</protein>
<dbReference type="PATRIC" id="fig|1029756.8.peg.3018"/>
<dbReference type="PANTHER" id="PTHR47197:SF3">
    <property type="entry name" value="DIHYDRO-HEME D1 DEHYDROGENASE"/>
    <property type="match status" value="1"/>
</dbReference>
<sequence>MSSVLRSTVAAMLWIGWAGAAAAERIYILSQDGAVLSEVAPGAEAPADGAVIKLEKGPALLALAPDAPLAYVTHSDLGQVAVVDLDRRRVVRMIEVPGSPFGIAAGKGGRIFVGDWHQDHVIAVDTAGDGEPTLTKVKVGRAPAHVVLSPDGETVFVANREDDSVSAVRTSDMTVAATIPVGHAPFAMTLSPDGARLFVGNMQGGSVSVVDTAKLAVTDTWKTGAMPYGAAVTPDGTRVLITHQGGGTVGIFAETDTALATVKVGSYPEGVAIGENGKRAYVANWFSDNVSVIDLESMKEVQRIKTPAGPRAVVVRAAP</sequence>
<gene>
    <name evidence="1" type="ORF">W911_14490</name>
</gene>
<dbReference type="InterPro" id="IPR019405">
    <property type="entry name" value="Lactonase_7-beta_prop"/>
</dbReference>
<keyword evidence="2" id="KW-1185">Reference proteome</keyword>
<dbReference type="KEGG" id="hni:W911_14490"/>
<dbReference type="OrthoDB" id="8440964at2"/>
<dbReference type="STRING" id="1029756.W911_14490"/>
<dbReference type="InterPro" id="IPR011964">
    <property type="entry name" value="YVTN_b-propeller_repeat"/>
</dbReference>